<evidence type="ECO:0000256" key="1">
    <source>
        <dbReference type="SAM" id="MobiDB-lite"/>
    </source>
</evidence>
<dbReference type="EMBL" id="DF849818">
    <property type="protein sequence ID" value="GAT59112.1"/>
    <property type="molecule type" value="Genomic_DNA"/>
</dbReference>
<dbReference type="Proteomes" id="UP000815677">
    <property type="component" value="Unassembled WGS sequence"/>
</dbReference>
<accession>A0ABQ0M789</accession>
<evidence type="ECO:0000313" key="3">
    <source>
        <dbReference type="Proteomes" id="UP000815677"/>
    </source>
</evidence>
<protein>
    <submittedName>
        <fullName evidence="2">Uncharacterized protein</fullName>
    </submittedName>
</protein>
<keyword evidence="3" id="KW-1185">Reference proteome</keyword>
<organism evidence="2 3">
    <name type="scientific">Mycena chlorophos</name>
    <name type="common">Agaric fungus</name>
    <name type="synonym">Agaricus chlorophos</name>
    <dbReference type="NCBI Taxonomy" id="658473"/>
    <lineage>
        <taxon>Eukaryota</taxon>
        <taxon>Fungi</taxon>
        <taxon>Dikarya</taxon>
        <taxon>Basidiomycota</taxon>
        <taxon>Agaricomycotina</taxon>
        <taxon>Agaricomycetes</taxon>
        <taxon>Agaricomycetidae</taxon>
        <taxon>Agaricales</taxon>
        <taxon>Marasmiineae</taxon>
        <taxon>Mycenaceae</taxon>
        <taxon>Mycena</taxon>
    </lineage>
</organism>
<feature type="compositionally biased region" description="Low complexity" evidence="1">
    <location>
        <begin position="8"/>
        <end position="23"/>
    </location>
</feature>
<name>A0ABQ0M789_MYCCL</name>
<sequence>MARHSSAPTPTRTPQTQTQPTRRLVVTCDYISDVPSSNLETRRGEAADGQNTGSGPPSSFLPPVLAPGSESTTSVGLYVGEEMRNAGARALKLEGFSPGWRELHERHEGRCGH</sequence>
<evidence type="ECO:0000313" key="2">
    <source>
        <dbReference type="EMBL" id="GAT59112.1"/>
    </source>
</evidence>
<gene>
    <name evidence="2" type="ORF">MCHLO_15449</name>
</gene>
<feature type="region of interest" description="Disordered" evidence="1">
    <location>
        <begin position="1"/>
        <end position="72"/>
    </location>
</feature>
<reference evidence="2" key="1">
    <citation type="submission" date="2014-09" db="EMBL/GenBank/DDBJ databases">
        <title>Genome sequence of the luminous mushroom Mycena chlorophos for searching fungal bioluminescence genes.</title>
        <authorList>
            <person name="Tanaka Y."/>
            <person name="Kasuga D."/>
            <person name="Oba Y."/>
            <person name="Hase S."/>
            <person name="Sato K."/>
            <person name="Oba Y."/>
            <person name="Sakakibara Y."/>
        </authorList>
    </citation>
    <scope>NUCLEOTIDE SEQUENCE</scope>
</reference>
<proteinExistence type="predicted"/>